<dbReference type="PROSITE" id="PS50067">
    <property type="entry name" value="KINESIN_MOTOR_2"/>
    <property type="match status" value="1"/>
</dbReference>
<dbReference type="InterPro" id="IPR001752">
    <property type="entry name" value="Kinesin_motor_dom"/>
</dbReference>
<dbReference type="SUPFAM" id="SSF52540">
    <property type="entry name" value="P-loop containing nucleoside triphosphate hydrolases"/>
    <property type="match status" value="1"/>
</dbReference>
<dbReference type="Proteomes" id="UP000269721">
    <property type="component" value="Unassembled WGS sequence"/>
</dbReference>
<keyword evidence="7" id="KW-1185">Reference proteome</keyword>
<dbReference type="PANTHER" id="PTHR47117">
    <property type="entry name" value="STAR-RELATED LIPID TRANSFER PROTEIN 9"/>
    <property type="match status" value="1"/>
</dbReference>
<dbReference type="SMART" id="SM00129">
    <property type="entry name" value="KISc"/>
    <property type="match status" value="1"/>
</dbReference>
<dbReference type="InterPro" id="IPR019821">
    <property type="entry name" value="Kinesin_motor_CS"/>
</dbReference>
<protein>
    <recommendedName>
        <fullName evidence="4">Kinesin-like protein</fullName>
    </recommendedName>
</protein>
<dbReference type="GO" id="GO:0003777">
    <property type="term" value="F:microtubule motor activity"/>
    <property type="evidence" value="ECO:0007669"/>
    <property type="project" value="InterPro"/>
</dbReference>
<reference evidence="7" key="1">
    <citation type="journal article" date="2018" name="Nat. Microbiol.">
        <title>Leveraging single-cell genomics to expand the fungal tree of life.</title>
        <authorList>
            <person name="Ahrendt S.R."/>
            <person name="Quandt C.A."/>
            <person name="Ciobanu D."/>
            <person name="Clum A."/>
            <person name="Salamov A."/>
            <person name="Andreopoulos B."/>
            <person name="Cheng J.F."/>
            <person name="Woyke T."/>
            <person name="Pelin A."/>
            <person name="Henrissat B."/>
            <person name="Reynolds N.K."/>
            <person name="Benny G.L."/>
            <person name="Smith M.E."/>
            <person name="James T.Y."/>
            <person name="Grigoriev I.V."/>
        </authorList>
    </citation>
    <scope>NUCLEOTIDE SEQUENCE [LARGE SCALE GENOMIC DNA]</scope>
</reference>
<name>A0A4P9W0U9_9FUNG</name>
<dbReference type="GO" id="GO:0005524">
    <property type="term" value="F:ATP binding"/>
    <property type="evidence" value="ECO:0007669"/>
    <property type="project" value="UniProtKB-UniRule"/>
</dbReference>
<keyword evidence="4" id="KW-0493">Microtubule</keyword>
<dbReference type="Gene3D" id="3.40.850.10">
    <property type="entry name" value="Kinesin motor domain"/>
    <property type="match status" value="1"/>
</dbReference>
<keyword evidence="6" id="KW-0378">Hydrolase</keyword>
<comment type="similarity">
    <text evidence="3 4">Belongs to the TRAFAC class myosin-kinesin ATPase superfamily. Kinesin family.</text>
</comment>
<dbReference type="GO" id="GO:0016787">
    <property type="term" value="F:hydrolase activity"/>
    <property type="evidence" value="ECO:0007669"/>
    <property type="project" value="UniProtKB-KW"/>
</dbReference>
<proteinExistence type="inferred from homology"/>
<dbReference type="GO" id="GO:0007018">
    <property type="term" value="P:microtubule-based movement"/>
    <property type="evidence" value="ECO:0007669"/>
    <property type="project" value="InterPro"/>
</dbReference>
<organism evidence="6 7">
    <name type="scientific">Blyttiomyces helicus</name>
    <dbReference type="NCBI Taxonomy" id="388810"/>
    <lineage>
        <taxon>Eukaryota</taxon>
        <taxon>Fungi</taxon>
        <taxon>Fungi incertae sedis</taxon>
        <taxon>Chytridiomycota</taxon>
        <taxon>Chytridiomycota incertae sedis</taxon>
        <taxon>Chytridiomycetes</taxon>
        <taxon>Chytridiomycetes incertae sedis</taxon>
        <taxon>Blyttiomyces</taxon>
    </lineage>
</organism>
<evidence type="ECO:0000256" key="1">
    <source>
        <dbReference type="ARBA" id="ARBA00022741"/>
    </source>
</evidence>
<keyword evidence="2 3" id="KW-0067">ATP-binding</keyword>
<feature type="non-terminal residue" evidence="6">
    <location>
        <position position="311"/>
    </location>
</feature>
<sequence length="311" mass="33799">QEKAFTFDSVFGPAAGGDDEAAQAGVFDALGRDLLESAFGGFNACLFAFGQTGSGKTYSMIGTPTCPGVIPRLCEALFERIEADSSETLKFKVDVSYLEIFNEKVGYKEICGWRDSIIARMCIREHPVSGPYVEGLSVHSAKTAAELLRFLEIGTAERSVAATDMNDASSRSHTIFTITLGQTKYEPELDLTNEYVSKISLVDLAGSERVKLTTSGQRLKEGAHINASLTTLGLVIQALASRSQTQDSRGVFIPYRDSVLTWLLRDSLGGNSKTVMLATVSPSLQNVQETLSTLRFAQRARHIVNTVHVNE</sequence>
<feature type="binding site" evidence="3">
    <location>
        <begin position="50"/>
        <end position="57"/>
    </location>
    <ligand>
        <name>ATP</name>
        <dbReference type="ChEBI" id="CHEBI:30616"/>
    </ligand>
</feature>
<dbReference type="EMBL" id="KZ998809">
    <property type="protein sequence ID" value="RKO85724.1"/>
    <property type="molecule type" value="Genomic_DNA"/>
</dbReference>
<evidence type="ECO:0000256" key="2">
    <source>
        <dbReference type="ARBA" id="ARBA00022840"/>
    </source>
</evidence>
<evidence type="ECO:0000313" key="7">
    <source>
        <dbReference type="Proteomes" id="UP000269721"/>
    </source>
</evidence>
<evidence type="ECO:0000259" key="5">
    <source>
        <dbReference type="PROSITE" id="PS50067"/>
    </source>
</evidence>
<feature type="domain" description="Kinesin motor" evidence="5">
    <location>
        <begin position="1"/>
        <end position="303"/>
    </location>
</feature>
<dbReference type="InterPro" id="IPR036961">
    <property type="entry name" value="Kinesin_motor_dom_sf"/>
</dbReference>
<dbReference type="AlphaFoldDB" id="A0A4P9W0U9"/>
<evidence type="ECO:0000313" key="6">
    <source>
        <dbReference type="EMBL" id="RKO85724.1"/>
    </source>
</evidence>
<dbReference type="Pfam" id="PF00225">
    <property type="entry name" value="Kinesin"/>
    <property type="match status" value="1"/>
</dbReference>
<dbReference type="PROSITE" id="PS00411">
    <property type="entry name" value="KINESIN_MOTOR_1"/>
    <property type="match status" value="1"/>
</dbReference>
<keyword evidence="3 4" id="KW-0505">Motor protein</keyword>
<dbReference type="GO" id="GO:0005874">
    <property type="term" value="C:microtubule"/>
    <property type="evidence" value="ECO:0007669"/>
    <property type="project" value="UniProtKB-KW"/>
</dbReference>
<dbReference type="GO" id="GO:0008017">
    <property type="term" value="F:microtubule binding"/>
    <property type="evidence" value="ECO:0007669"/>
    <property type="project" value="InterPro"/>
</dbReference>
<evidence type="ECO:0000256" key="3">
    <source>
        <dbReference type="PROSITE-ProRule" id="PRU00283"/>
    </source>
</evidence>
<gene>
    <name evidence="6" type="ORF">BDK51DRAFT_6515</name>
</gene>
<feature type="non-terminal residue" evidence="6">
    <location>
        <position position="1"/>
    </location>
</feature>
<evidence type="ECO:0000256" key="4">
    <source>
        <dbReference type="RuleBase" id="RU000394"/>
    </source>
</evidence>
<dbReference type="OrthoDB" id="3176171at2759"/>
<dbReference type="PRINTS" id="PR00380">
    <property type="entry name" value="KINESINHEAVY"/>
</dbReference>
<dbReference type="InterPro" id="IPR027417">
    <property type="entry name" value="P-loop_NTPase"/>
</dbReference>
<accession>A0A4P9W0U9</accession>
<keyword evidence="1 3" id="KW-0547">Nucleotide-binding</keyword>